<reference evidence="3" key="1">
    <citation type="journal article" date="2015" name="PLoS Genet.">
        <title>Genome Sequence and Transcriptome Analyses of Chrysochromulina tobin: Metabolic Tools for Enhanced Algal Fitness in the Prominent Order Prymnesiales (Haptophyceae).</title>
        <authorList>
            <person name="Hovde B.T."/>
            <person name="Deodato C.R."/>
            <person name="Hunsperger H.M."/>
            <person name="Ryken S.A."/>
            <person name="Yost W."/>
            <person name="Jha R.K."/>
            <person name="Patterson J."/>
            <person name="Monnat R.J. Jr."/>
            <person name="Barlow S.B."/>
            <person name="Starkenburg S.R."/>
            <person name="Cattolico R.A."/>
        </authorList>
    </citation>
    <scope>NUCLEOTIDE SEQUENCE</scope>
    <source>
        <strain evidence="3">CCMP291</strain>
    </source>
</reference>
<feature type="region of interest" description="Disordered" evidence="1">
    <location>
        <begin position="1"/>
        <end position="25"/>
    </location>
</feature>
<dbReference type="AlphaFoldDB" id="A0A0M0KBH3"/>
<evidence type="ECO:0000313" key="3">
    <source>
        <dbReference type="Proteomes" id="UP000037460"/>
    </source>
</evidence>
<comment type="caution">
    <text evidence="2">The sequence shown here is derived from an EMBL/GenBank/DDBJ whole genome shotgun (WGS) entry which is preliminary data.</text>
</comment>
<organism evidence="2 3">
    <name type="scientific">Chrysochromulina tobinii</name>
    <dbReference type="NCBI Taxonomy" id="1460289"/>
    <lineage>
        <taxon>Eukaryota</taxon>
        <taxon>Haptista</taxon>
        <taxon>Haptophyta</taxon>
        <taxon>Prymnesiophyceae</taxon>
        <taxon>Prymnesiales</taxon>
        <taxon>Chrysochromulinaceae</taxon>
        <taxon>Chrysochromulina</taxon>
    </lineage>
</organism>
<proteinExistence type="predicted"/>
<gene>
    <name evidence="2" type="ORF">Ctob_016478</name>
</gene>
<protein>
    <submittedName>
        <fullName evidence="2">Uncharacterized protein</fullName>
    </submittedName>
</protein>
<keyword evidence="3" id="KW-1185">Reference proteome</keyword>
<dbReference type="EMBL" id="JWZX01000759">
    <property type="protein sequence ID" value="KOO35768.1"/>
    <property type="molecule type" value="Genomic_DNA"/>
</dbReference>
<feature type="compositionally biased region" description="Gly residues" evidence="1">
    <location>
        <begin position="9"/>
        <end position="18"/>
    </location>
</feature>
<sequence>MHVFKQTGGIEGGAGGGPQSKQSVP</sequence>
<name>A0A0M0KBH3_9EUKA</name>
<accession>A0A0M0KBH3</accession>
<evidence type="ECO:0000313" key="2">
    <source>
        <dbReference type="EMBL" id="KOO35768.1"/>
    </source>
</evidence>
<dbReference type="Proteomes" id="UP000037460">
    <property type="component" value="Unassembled WGS sequence"/>
</dbReference>
<evidence type="ECO:0000256" key="1">
    <source>
        <dbReference type="SAM" id="MobiDB-lite"/>
    </source>
</evidence>